<dbReference type="GO" id="GO:0005886">
    <property type="term" value="C:plasma membrane"/>
    <property type="evidence" value="ECO:0007669"/>
    <property type="project" value="UniProtKB-SubCell"/>
</dbReference>
<evidence type="ECO:0000256" key="9">
    <source>
        <dbReference type="RuleBase" id="RU003794"/>
    </source>
</evidence>
<reference evidence="13 14" key="1">
    <citation type="submission" date="2014-05" db="EMBL/GenBank/DDBJ databases">
        <title>ATOL: Assembling a taxonomically balanced genome-scale reconstruction of the evolutionary history of the Enterobacteriaceae.</title>
        <authorList>
            <person name="Plunkett G.III."/>
            <person name="Neeno-Eckwall E.C."/>
            <person name="Glasner J.D."/>
            <person name="Perna N.T."/>
        </authorList>
    </citation>
    <scope>NUCLEOTIDE SEQUENCE [LARGE SCALE GENOMIC DNA]</scope>
    <source>
        <strain evidence="13 14">ATCC 33852</strain>
    </source>
</reference>
<name>A0A085GMQ2_EWIA3</name>
<keyword evidence="7 10" id="KW-0472">Membrane</keyword>
<evidence type="ECO:0000256" key="6">
    <source>
        <dbReference type="ARBA" id="ARBA00022989"/>
    </source>
</evidence>
<dbReference type="InterPro" id="IPR050882">
    <property type="entry name" value="Prepilin_peptidase/N-MTase"/>
</dbReference>
<keyword evidence="3" id="KW-1003">Cell membrane</keyword>
<dbReference type="PANTHER" id="PTHR30487:SF0">
    <property type="entry name" value="PREPILIN LEADER PEPTIDASE_N-METHYLTRANSFERASE-RELATED"/>
    <property type="match status" value="1"/>
</dbReference>
<evidence type="ECO:0000256" key="7">
    <source>
        <dbReference type="ARBA" id="ARBA00023136"/>
    </source>
</evidence>
<evidence type="ECO:0000313" key="14">
    <source>
        <dbReference type="Proteomes" id="UP000028640"/>
    </source>
</evidence>
<dbReference type="GO" id="GO:0004190">
    <property type="term" value="F:aspartic-type endopeptidase activity"/>
    <property type="evidence" value="ECO:0007669"/>
    <property type="project" value="UniProtKB-EC"/>
</dbReference>
<dbReference type="STRING" id="910964.GEAM_0524"/>
<evidence type="ECO:0000259" key="12">
    <source>
        <dbReference type="Pfam" id="PF06750"/>
    </source>
</evidence>
<dbReference type="eggNOG" id="COG1989">
    <property type="taxonomic scope" value="Bacteria"/>
</dbReference>
<dbReference type="GO" id="GO:0006465">
    <property type="term" value="P:signal peptide processing"/>
    <property type="evidence" value="ECO:0007669"/>
    <property type="project" value="TreeGrafter"/>
</dbReference>
<dbReference type="Pfam" id="PF01478">
    <property type="entry name" value="Peptidase_A24"/>
    <property type="match status" value="1"/>
</dbReference>
<sequence>MTEFISLFYPPLMCMIGLIIGSFLNVVIYRLPLMLCREEAAAAALSLSWPPSHCPSCKQKVLKRDNVPVLSWLLLRGRCRHCQTPISAQYPLIEALTGAAFLLIALAYVPEYSEVQLGLFALLFAILLCLSVIDLHHLLLPDPLVFLLLWSGLGASALGYLPLRLSDAVLGVIVSWALLSGLRELYQTLRKVEGLGYGDVKLFAAGSAWCGLQALPQLILASALFGIVAHILSGIRRRRPAPLDQPAYFPFGPSIAMATLLLFHLNLW</sequence>
<feature type="domain" description="Prepilin type IV endopeptidase peptidase" evidence="11">
    <location>
        <begin position="122"/>
        <end position="229"/>
    </location>
</feature>
<organism evidence="13 14">
    <name type="scientific">Ewingella americana (strain ATCC 33852 / DSM 4580 / CCUG 14506 / JCM 5911 / LMG 7869 / NCTC 12157 / CDC 1468-78)</name>
    <dbReference type="NCBI Taxonomy" id="910964"/>
    <lineage>
        <taxon>Bacteria</taxon>
        <taxon>Pseudomonadati</taxon>
        <taxon>Pseudomonadota</taxon>
        <taxon>Gammaproteobacteria</taxon>
        <taxon>Enterobacterales</taxon>
        <taxon>Yersiniaceae</taxon>
        <taxon>Ewingella</taxon>
    </lineage>
</organism>
<evidence type="ECO:0000256" key="5">
    <source>
        <dbReference type="ARBA" id="ARBA00022692"/>
    </source>
</evidence>
<comment type="subcellular location">
    <subcellularLocation>
        <location evidence="1">Cell inner membrane</location>
        <topology evidence="1">Multi-pass membrane protein</topology>
    </subcellularLocation>
    <subcellularLocation>
        <location evidence="9">Cell membrane</location>
        <topology evidence="9">Multi-pass membrane protein</topology>
    </subcellularLocation>
</comment>
<feature type="transmembrane region" description="Helical" evidence="10">
    <location>
        <begin position="115"/>
        <end position="133"/>
    </location>
</feature>
<keyword evidence="5 9" id="KW-0812">Transmembrane</keyword>
<evidence type="ECO:0000313" key="13">
    <source>
        <dbReference type="EMBL" id="KFC84997.1"/>
    </source>
</evidence>
<keyword evidence="4" id="KW-0997">Cell inner membrane</keyword>
<dbReference type="PANTHER" id="PTHR30487">
    <property type="entry name" value="TYPE 4 PREPILIN-LIKE PROTEINS LEADER PEPTIDE-PROCESSING ENZYME"/>
    <property type="match status" value="1"/>
</dbReference>
<comment type="similarity">
    <text evidence="2 8">Belongs to the peptidase A24 family.</text>
</comment>
<feature type="transmembrane region" description="Helical" evidence="10">
    <location>
        <begin position="145"/>
        <end position="163"/>
    </location>
</feature>
<dbReference type="GO" id="GO:0008168">
    <property type="term" value="F:methyltransferase activity"/>
    <property type="evidence" value="ECO:0007669"/>
    <property type="project" value="UniProtKB-KW"/>
</dbReference>
<dbReference type="EMBL" id="JMPJ01000022">
    <property type="protein sequence ID" value="KFC84997.1"/>
    <property type="molecule type" value="Genomic_DNA"/>
</dbReference>
<comment type="function">
    <text evidence="9">Plays an essential role in type IV pili and type II pseudopili formation by proteolytically removing the leader sequence from substrate proteins and subsequently monomethylating the alpha-amino group of the newly exposed N-terminal phenylalanine.</text>
</comment>
<evidence type="ECO:0000256" key="3">
    <source>
        <dbReference type="ARBA" id="ARBA00022475"/>
    </source>
</evidence>
<protein>
    <recommendedName>
        <fullName evidence="9">Prepilin leader peptidase/N-methyltransferase</fullName>
        <ecNumber evidence="9">2.1.1.-</ecNumber>
        <ecNumber evidence="9">3.4.23.43</ecNumber>
    </recommendedName>
</protein>
<dbReference type="EC" id="2.1.1.-" evidence="9"/>
<keyword evidence="14" id="KW-1185">Reference proteome</keyword>
<feature type="transmembrane region" description="Helical" evidence="10">
    <location>
        <begin position="6"/>
        <end position="28"/>
    </location>
</feature>
<accession>A0A085GMQ2</accession>
<evidence type="ECO:0000256" key="8">
    <source>
        <dbReference type="RuleBase" id="RU003793"/>
    </source>
</evidence>
<comment type="caution">
    <text evidence="13">The sequence shown here is derived from an EMBL/GenBank/DDBJ whole genome shotgun (WGS) entry which is preliminary data.</text>
</comment>
<proteinExistence type="inferred from homology"/>
<feature type="domain" description="Prepilin peptidase A24 N-terminal" evidence="12">
    <location>
        <begin position="16"/>
        <end position="107"/>
    </location>
</feature>
<feature type="transmembrane region" description="Helical" evidence="10">
    <location>
        <begin position="90"/>
        <end position="109"/>
    </location>
</feature>
<dbReference type="InterPro" id="IPR000045">
    <property type="entry name" value="Prepilin_IV_endopep_pep"/>
</dbReference>
<dbReference type="RefSeq" id="WP_034787887.1">
    <property type="nucleotide sequence ID" value="NZ_JMPJ01000022.1"/>
</dbReference>
<dbReference type="InterPro" id="IPR014032">
    <property type="entry name" value="Peptidase_A24A_bac"/>
</dbReference>
<evidence type="ECO:0000259" key="11">
    <source>
        <dbReference type="Pfam" id="PF01478"/>
    </source>
</evidence>
<dbReference type="InterPro" id="IPR010627">
    <property type="entry name" value="Prepilin_pept_A24_N"/>
</dbReference>
<keyword evidence="9" id="KW-0645">Protease</keyword>
<feature type="transmembrane region" description="Helical" evidence="10">
    <location>
        <begin position="247"/>
        <end position="265"/>
    </location>
</feature>
<keyword evidence="9 13" id="KW-0489">Methyltransferase</keyword>
<dbReference type="GO" id="GO:0032259">
    <property type="term" value="P:methylation"/>
    <property type="evidence" value="ECO:0007669"/>
    <property type="project" value="UniProtKB-KW"/>
</dbReference>
<keyword evidence="9" id="KW-0511">Multifunctional enzyme</keyword>
<evidence type="ECO:0000256" key="2">
    <source>
        <dbReference type="ARBA" id="ARBA00005801"/>
    </source>
</evidence>
<dbReference type="AlphaFoldDB" id="A0A085GMQ2"/>
<comment type="catalytic activity">
    <reaction evidence="9">
        <text>Typically cleaves a -Gly-|-Phe- bond to release an N-terminal, basic peptide of 5-8 residues from type IV prepilin, and then N-methylates the new N-terminal amino group, the methyl donor being S-adenosyl-L-methionine.</text>
        <dbReference type="EC" id="3.4.23.43"/>
    </reaction>
</comment>
<keyword evidence="9 13" id="KW-0378">Hydrolase</keyword>
<evidence type="ECO:0000256" key="10">
    <source>
        <dbReference type="SAM" id="Phobius"/>
    </source>
</evidence>
<dbReference type="PRINTS" id="PR00864">
    <property type="entry name" value="PREPILNPTASE"/>
</dbReference>
<dbReference type="GeneID" id="78378868"/>
<dbReference type="Pfam" id="PF06750">
    <property type="entry name" value="A24_N_bact"/>
    <property type="match status" value="1"/>
</dbReference>
<gene>
    <name evidence="13" type="ORF">GEAM_0524</name>
</gene>
<keyword evidence="9 13" id="KW-0808">Transferase</keyword>
<dbReference type="Proteomes" id="UP000028640">
    <property type="component" value="Unassembled WGS sequence"/>
</dbReference>
<dbReference type="EC" id="3.4.23.43" evidence="9"/>
<evidence type="ECO:0000256" key="1">
    <source>
        <dbReference type="ARBA" id="ARBA00004429"/>
    </source>
</evidence>
<keyword evidence="6 10" id="KW-1133">Transmembrane helix</keyword>
<feature type="transmembrane region" description="Helical" evidence="10">
    <location>
        <begin position="214"/>
        <end position="235"/>
    </location>
</feature>
<evidence type="ECO:0000256" key="4">
    <source>
        <dbReference type="ARBA" id="ARBA00022519"/>
    </source>
</evidence>
<dbReference type="Gene3D" id="1.20.120.1220">
    <property type="match status" value="1"/>
</dbReference>